<feature type="signal peptide" evidence="1">
    <location>
        <begin position="1"/>
        <end position="28"/>
    </location>
</feature>
<evidence type="ECO:0000256" key="1">
    <source>
        <dbReference type="SAM" id="SignalP"/>
    </source>
</evidence>
<dbReference type="Proteomes" id="UP000265765">
    <property type="component" value="Chromosome"/>
</dbReference>
<proteinExistence type="predicted"/>
<organism evidence="2 3">
    <name type="scientific">Streptomyces griseorubiginosus</name>
    <dbReference type="NCBI Taxonomy" id="67304"/>
    <lineage>
        <taxon>Bacteria</taxon>
        <taxon>Bacillati</taxon>
        <taxon>Actinomycetota</taxon>
        <taxon>Actinomycetes</taxon>
        <taxon>Kitasatosporales</taxon>
        <taxon>Streptomycetaceae</taxon>
        <taxon>Streptomyces</taxon>
    </lineage>
</organism>
<dbReference type="KEGG" id="sge:DWG14_02652"/>
<sequence length="558" mass="60112">MRRSTFRAAATATALSAILLAGLSPAQADDAVGGPVLDSAEGCQGPGLVCVTAHSDSPLTRITAHFFPLDAPADAPEAGSTEDFTQYSGTDATSGTWRAPVHLADLGDYRVTVDLQDASGATLTGALSPYDLAYRTVVTIPDLSVTPGTPDYLHQQVTVSGTALAEDPRHPGTRTPAVGVPVLIDTWRGRLNATTAADGRFGTTFVPTDTTMYVSATPLASDDYPGAIDVQTPKQFVQTFQAPVRFTASTHTLNLRQGATGTVTGRAEIQTTAGWQPLPHSTISVLGLDADGRPDYVVGETTTDGQGAYTLHVSSYTPAPTAELVVGEPYMPFQQQATEPFSLHVAYTTHLDMNASLNDDASLAVSGWVYFEDPDAKWPAKPTVTLQYSQDGKSGWKNAATLPIKIRYNKPLFQETFARTFTTPDSTAYWRARFNGNPDLATSTTKPVHLYRYATRVTGFHGTPDPVRRNQSISFAGTLQYKNGTTWKPLGGQAPTLYFRPRGSSTYHYVTELDSDRHGHLIGMVTAERDGTWALALSRQTGDHYLRSPRVTAYVDVR</sequence>
<accession>A0AAI8KZV1</accession>
<protein>
    <recommendedName>
        <fullName evidence="4">Carboxypeptidase regulatory-like domain-containing protein</fullName>
    </recommendedName>
</protein>
<dbReference type="AlphaFoldDB" id="A0AAI8KZV1"/>
<evidence type="ECO:0000313" key="2">
    <source>
        <dbReference type="EMBL" id="AYC38423.1"/>
    </source>
</evidence>
<dbReference type="EMBL" id="CP032427">
    <property type="protein sequence ID" value="AYC38423.1"/>
    <property type="molecule type" value="Genomic_DNA"/>
</dbReference>
<reference evidence="2 3" key="1">
    <citation type="submission" date="2018-09" db="EMBL/GenBank/DDBJ databases">
        <title>Production of Trimethoprim by Streptomyces sp. 3E-1.</title>
        <authorList>
            <person name="Kang H.J."/>
            <person name="Kim S.B."/>
        </authorList>
    </citation>
    <scope>NUCLEOTIDE SEQUENCE [LARGE SCALE GENOMIC DNA]</scope>
    <source>
        <strain evidence="2 3">3E-1</strain>
    </source>
</reference>
<evidence type="ECO:0000313" key="3">
    <source>
        <dbReference type="Proteomes" id="UP000265765"/>
    </source>
</evidence>
<name>A0AAI8KZV1_9ACTN</name>
<feature type="chain" id="PRO_5042520952" description="Carboxypeptidase regulatory-like domain-containing protein" evidence="1">
    <location>
        <begin position="29"/>
        <end position="558"/>
    </location>
</feature>
<dbReference type="RefSeq" id="WP_120050914.1">
    <property type="nucleotide sequence ID" value="NZ_CP032427.1"/>
</dbReference>
<evidence type="ECO:0008006" key="4">
    <source>
        <dbReference type="Google" id="ProtNLM"/>
    </source>
</evidence>
<gene>
    <name evidence="2" type="ORF">DWG14_02652</name>
</gene>
<dbReference type="GeneID" id="91281583"/>
<keyword evidence="1" id="KW-0732">Signal</keyword>